<dbReference type="InterPro" id="IPR043444">
    <property type="entry name" value="TESPA1-like"/>
</dbReference>
<dbReference type="GO" id="GO:0005102">
    <property type="term" value="F:signaling receptor binding"/>
    <property type="evidence" value="ECO:0007669"/>
    <property type="project" value="InterPro"/>
</dbReference>
<name>A0A6H5GX60_9HEMI</name>
<keyword evidence="3" id="KW-1185">Reference proteome</keyword>
<evidence type="ECO:0000313" key="3">
    <source>
        <dbReference type="Proteomes" id="UP000479000"/>
    </source>
</evidence>
<accession>A0A6H5GX60</accession>
<feature type="non-terminal residue" evidence="2">
    <location>
        <position position="73"/>
    </location>
</feature>
<dbReference type="EMBL" id="CADCXU010020518">
    <property type="protein sequence ID" value="CAB0008667.1"/>
    <property type="molecule type" value="Genomic_DNA"/>
</dbReference>
<organism evidence="2 3">
    <name type="scientific">Nesidiocoris tenuis</name>
    <dbReference type="NCBI Taxonomy" id="355587"/>
    <lineage>
        <taxon>Eukaryota</taxon>
        <taxon>Metazoa</taxon>
        <taxon>Ecdysozoa</taxon>
        <taxon>Arthropoda</taxon>
        <taxon>Hexapoda</taxon>
        <taxon>Insecta</taxon>
        <taxon>Pterygota</taxon>
        <taxon>Neoptera</taxon>
        <taxon>Paraneoptera</taxon>
        <taxon>Hemiptera</taxon>
        <taxon>Heteroptera</taxon>
        <taxon>Panheteroptera</taxon>
        <taxon>Cimicomorpha</taxon>
        <taxon>Miridae</taxon>
        <taxon>Dicyphina</taxon>
        <taxon>Nesidiocoris</taxon>
    </lineage>
</organism>
<dbReference type="Pfam" id="PF14722">
    <property type="entry name" value="KRAP_IP3R_bind"/>
    <property type="match status" value="1"/>
</dbReference>
<dbReference type="OrthoDB" id="6088188at2759"/>
<dbReference type="SMART" id="SM01257">
    <property type="entry name" value="KRAP_IP3R_bind"/>
    <property type="match status" value="1"/>
</dbReference>
<gene>
    <name evidence="2" type="ORF">NTEN_LOCUS13913</name>
</gene>
<feature type="domain" description="ITPR-interacting" evidence="1">
    <location>
        <begin position="1"/>
        <end position="73"/>
    </location>
</feature>
<reference evidence="2 3" key="1">
    <citation type="submission" date="2020-02" db="EMBL/GenBank/DDBJ databases">
        <authorList>
            <person name="Ferguson B K."/>
        </authorList>
    </citation>
    <scope>NUCLEOTIDE SEQUENCE [LARGE SCALE GENOMIC DNA]</scope>
</reference>
<evidence type="ECO:0000259" key="1">
    <source>
        <dbReference type="SMART" id="SM01257"/>
    </source>
</evidence>
<proteinExistence type="predicted"/>
<protein>
    <recommendedName>
        <fullName evidence="1">ITPR-interacting domain-containing protein</fullName>
    </recommendedName>
</protein>
<dbReference type="PANTHER" id="PTHR17469:SF15">
    <property type="entry name" value="ITPR-INTERACTING DOMAIN-CONTAINING PROTEIN"/>
    <property type="match status" value="1"/>
</dbReference>
<dbReference type="PANTHER" id="PTHR17469">
    <property type="entry name" value="SPERM SPECIFIC ANTIGEN 2-RELATED"/>
    <property type="match status" value="1"/>
</dbReference>
<evidence type="ECO:0000313" key="2">
    <source>
        <dbReference type="EMBL" id="CAB0008667.1"/>
    </source>
</evidence>
<dbReference type="Proteomes" id="UP000479000">
    <property type="component" value="Unassembled WGS sequence"/>
</dbReference>
<dbReference type="AlphaFoldDB" id="A0A6H5GX60"/>
<sequence length="73" mass="8404">MESLLEARKPDPEEMLLELGFGGCEEPDIISRIPKRFLRPSTMKGVHIDEFIKHQQLMVHQFQSGFSGYRGLT</sequence>
<dbReference type="InterPro" id="IPR029325">
    <property type="entry name" value="ITPR-bd"/>
</dbReference>